<evidence type="ECO:0000313" key="2">
    <source>
        <dbReference type="Proteomes" id="UP001589789"/>
    </source>
</evidence>
<dbReference type="RefSeq" id="WP_377049370.1">
    <property type="nucleotide sequence ID" value="NZ_JBHLVZ010000005.1"/>
</dbReference>
<comment type="caution">
    <text evidence="1">The sequence shown here is derived from an EMBL/GenBank/DDBJ whole genome shotgun (WGS) entry which is preliminary data.</text>
</comment>
<accession>A0ABV6INQ6</accession>
<keyword evidence="2" id="KW-1185">Reference proteome</keyword>
<evidence type="ECO:0000313" key="1">
    <source>
        <dbReference type="EMBL" id="MFC0385216.1"/>
    </source>
</evidence>
<sequence>MIPAPHQARHGPPLAALLFRPGPGLAPEAHRVARALLEDAARNRGGRVSAAGQGAWRLEAAPPALEMARRALSAVLNGRDAALLTEAPATPPAAAASASGPEAILRALPLEALLERRPILGFGAGGGPRPAGLRVLPSASAIAAALGPRWAGAPWQEHAGNLVARRALGLVPPPEGPLHLDLPPETLPDLGAAPLLPVLPLRALARPPAALFGVDGLSVAALALLDPAQLPGAVLHLTLEPGLDALPAGLWRLLNPARVVLGGVADAAGLEWGLARGIGRFTGPWPDRLLAAWWRRADGRAG</sequence>
<gene>
    <name evidence="1" type="ORF">ACFFIC_06580</name>
</gene>
<dbReference type="Proteomes" id="UP001589789">
    <property type="component" value="Unassembled WGS sequence"/>
</dbReference>
<proteinExistence type="predicted"/>
<protein>
    <submittedName>
        <fullName evidence="1">Uncharacterized protein</fullName>
    </submittedName>
</protein>
<name>A0ABV6INQ6_9PROT</name>
<reference evidence="1 2" key="1">
    <citation type="submission" date="2024-09" db="EMBL/GenBank/DDBJ databases">
        <authorList>
            <person name="Sun Q."/>
            <person name="Mori K."/>
        </authorList>
    </citation>
    <scope>NUCLEOTIDE SEQUENCE [LARGE SCALE GENOMIC DNA]</scope>
    <source>
        <strain evidence="1 2">CCM 7468</strain>
    </source>
</reference>
<dbReference type="EMBL" id="JBHLVZ010000005">
    <property type="protein sequence ID" value="MFC0385216.1"/>
    <property type="molecule type" value="Genomic_DNA"/>
</dbReference>
<organism evidence="1 2">
    <name type="scientific">Muricoccus vinaceus</name>
    <dbReference type="NCBI Taxonomy" id="424704"/>
    <lineage>
        <taxon>Bacteria</taxon>
        <taxon>Pseudomonadati</taxon>
        <taxon>Pseudomonadota</taxon>
        <taxon>Alphaproteobacteria</taxon>
        <taxon>Acetobacterales</taxon>
        <taxon>Roseomonadaceae</taxon>
        <taxon>Muricoccus</taxon>
    </lineage>
</organism>